<comment type="catalytic activity">
    <reaction evidence="9 13">
        <text>N(6)-dimethylallyladenosine(37) in tRNA + (sulfur carrier)-SH + AH2 + 2 S-adenosyl-L-methionine = 2-methylsulfanyl-N(6)-dimethylallyladenosine(37) in tRNA + (sulfur carrier)-H + 5'-deoxyadenosine + L-methionine + A + S-adenosyl-L-homocysteine + 2 H(+)</text>
        <dbReference type="Rhea" id="RHEA:37067"/>
        <dbReference type="Rhea" id="RHEA-COMP:10375"/>
        <dbReference type="Rhea" id="RHEA-COMP:10376"/>
        <dbReference type="Rhea" id="RHEA-COMP:14737"/>
        <dbReference type="Rhea" id="RHEA-COMP:14739"/>
        <dbReference type="ChEBI" id="CHEBI:13193"/>
        <dbReference type="ChEBI" id="CHEBI:15378"/>
        <dbReference type="ChEBI" id="CHEBI:17319"/>
        <dbReference type="ChEBI" id="CHEBI:17499"/>
        <dbReference type="ChEBI" id="CHEBI:29917"/>
        <dbReference type="ChEBI" id="CHEBI:57844"/>
        <dbReference type="ChEBI" id="CHEBI:57856"/>
        <dbReference type="ChEBI" id="CHEBI:59789"/>
        <dbReference type="ChEBI" id="CHEBI:64428"/>
        <dbReference type="ChEBI" id="CHEBI:74415"/>
        <dbReference type="ChEBI" id="CHEBI:74417"/>
        <dbReference type="EC" id="2.8.4.3"/>
    </reaction>
</comment>
<feature type="binding site" evidence="13">
    <location>
        <position position="42"/>
    </location>
    <ligand>
        <name>[4Fe-4S] cluster</name>
        <dbReference type="ChEBI" id="CHEBI:49883"/>
        <label>1</label>
    </ligand>
</feature>
<organism evidence="17 18">
    <name type="scientific">Ruminococcus albus 8</name>
    <dbReference type="NCBI Taxonomy" id="246199"/>
    <lineage>
        <taxon>Bacteria</taxon>
        <taxon>Bacillati</taxon>
        <taxon>Bacillota</taxon>
        <taxon>Clostridia</taxon>
        <taxon>Eubacteriales</taxon>
        <taxon>Oscillospiraceae</taxon>
        <taxon>Ruminococcus</taxon>
    </lineage>
</organism>
<evidence type="ECO:0000259" key="16">
    <source>
        <dbReference type="PROSITE" id="PS51918"/>
    </source>
</evidence>
<keyword evidence="2 13" id="KW-0004">4Fe-4S</keyword>
<dbReference type="PROSITE" id="PS50926">
    <property type="entry name" value="TRAM"/>
    <property type="match status" value="1"/>
</dbReference>
<evidence type="ECO:0000256" key="8">
    <source>
        <dbReference type="ARBA" id="ARBA00033765"/>
    </source>
</evidence>
<dbReference type="SFLD" id="SFLDF00273">
    <property type="entry name" value="(dimethylallyl)adenosine_tRNA"/>
    <property type="match status" value="1"/>
</dbReference>
<keyword evidence="18" id="KW-1185">Reference proteome</keyword>
<keyword evidence="4 13" id="KW-0949">S-adenosyl-L-methionine</keyword>
<dbReference type="Gene3D" id="3.40.50.12160">
    <property type="entry name" value="Methylthiotransferase, N-terminal domain"/>
    <property type="match status" value="1"/>
</dbReference>
<dbReference type="Gene3D" id="3.80.30.20">
    <property type="entry name" value="tm_1862 like domain"/>
    <property type="match status" value="1"/>
</dbReference>
<dbReference type="NCBIfam" id="TIGR00089">
    <property type="entry name" value="MiaB/RimO family radical SAM methylthiotransferase"/>
    <property type="match status" value="1"/>
</dbReference>
<keyword evidence="6 13" id="KW-0408">Iron</keyword>
<evidence type="ECO:0000256" key="11">
    <source>
        <dbReference type="ARBA" id="ARBA00080698"/>
    </source>
</evidence>
<feature type="binding site" evidence="13">
    <location>
        <position position="112"/>
    </location>
    <ligand>
        <name>[4Fe-4S] cluster</name>
        <dbReference type="ChEBI" id="CHEBI:49883"/>
        <label>1</label>
    </ligand>
</feature>
<sequence>MTENYTPAADREDAVESLRLWAEKYSADNGHSPLAFVHSYGCQQNVSDGEKIKGMLAKVGYDFTDDTDSAQLILLNTCAVRENAEDRVFGNIGNFKKLKEQNRELVIGICGCMAQQKHVAEKIKASYRQVDLVFGTFAYNDMYSMLWEVISKHKRLFNQSEACTEIDESMTQLREDKVRAFLPIMYGCNNFCTYCIVPYVRGRERSRKPEAVIAEVRSLVEQGYKEITLLGQNVNSYEYGFPALLREIDKIEGKYRIRFMSSHPKDATKELIDAIIDCEHVCTHLHLPVQAGSNRVLKAMNRRYTVEKYMEMIDYARSRVPDFSFTTDLIVGFPGETYEEFCETKEVIKRVKYDNIYSFVYSRRSGTPAAKFEDHVTDKQKGLWLRELLLEQREITSEWFGRFVGRTVEVLVEGEGRTGEGWLTGKNDENIIVEVKADKKYIGEFVRVRITKAMNWALSGELVSE</sequence>
<gene>
    <name evidence="13 17" type="primary">miaB</name>
    <name evidence="17" type="ORF">CUS_5780</name>
</gene>
<dbReference type="PANTHER" id="PTHR43020:SF2">
    <property type="entry name" value="MITOCHONDRIAL TRNA METHYLTHIOTRANSFERASE CDK5RAP1"/>
    <property type="match status" value="1"/>
</dbReference>
<feature type="domain" description="Radical SAM core" evidence="16">
    <location>
        <begin position="174"/>
        <end position="398"/>
    </location>
</feature>
<dbReference type="InterPro" id="IPR002792">
    <property type="entry name" value="TRAM_dom"/>
</dbReference>
<name>E9SEM1_RUMAL</name>
<evidence type="ECO:0000256" key="1">
    <source>
        <dbReference type="ARBA" id="ARBA00003234"/>
    </source>
</evidence>
<dbReference type="EC" id="2.8.4.3" evidence="8 13"/>
<comment type="function">
    <text evidence="1 13">Catalyzes the methylthiolation of N6-(dimethylallyl)adenosine (i(6)A), leading to the formation of 2-methylthio-N6-(dimethylallyl)adenosine (ms(2)i(6)A) at position 37 in tRNAs that read codons beginning with uridine.</text>
</comment>
<keyword evidence="5 13" id="KW-0479">Metal-binding</keyword>
<keyword evidence="13" id="KW-0963">Cytoplasm</keyword>
<dbReference type="SFLD" id="SFLDG01082">
    <property type="entry name" value="B12-binding_domain_containing"/>
    <property type="match status" value="1"/>
</dbReference>
<dbReference type="SUPFAM" id="SSF102114">
    <property type="entry name" value="Radical SAM enzymes"/>
    <property type="match status" value="1"/>
</dbReference>
<reference evidence="17 18" key="1">
    <citation type="submission" date="2011-02" db="EMBL/GenBank/DDBJ databases">
        <authorList>
            <person name="Nelson K.E."/>
            <person name="Sutton G."/>
            <person name="Torralba M."/>
            <person name="Durkin S."/>
            <person name="Harkins D."/>
            <person name="Montgomery R."/>
            <person name="Ziemer C."/>
            <person name="Klaassens E."/>
            <person name="Ocuiv P."/>
            <person name="Morrison M."/>
        </authorList>
    </citation>
    <scope>NUCLEOTIDE SEQUENCE [LARGE SCALE GENOMIC DNA]</scope>
    <source>
        <strain evidence="17 18">8</strain>
    </source>
</reference>
<keyword evidence="7 13" id="KW-0411">Iron-sulfur</keyword>
<dbReference type="InterPro" id="IPR006463">
    <property type="entry name" value="MiaB_methiolase"/>
</dbReference>
<evidence type="ECO:0000256" key="5">
    <source>
        <dbReference type="ARBA" id="ARBA00022723"/>
    </source>
</evidence>
<evidence type="ECO:0000256" key="9">
    <source>
        <dbReference type="ARBA" id="ARBA00051425"/>
    </source>
</evidence>
<evidence type="ECO:0000259" key="14">
    <source>
        <dbReference type="PROSITE" id="PS50926"/>
    </source>
</evidence>
<comment type="caution">
    <text evidence="17">The sequence shown here is derived from an EMBL/GenBank/DDBJ whole genome shotgun (WGS) entry which is preliminary data.</text>
</comment>
<evidence type="ECO:0000259" key="15">
    <source>
        <dbReference type="PROSITE" id="PS51449"/>
    </source>
</evidence>
<comment type="similarity">
    <text evidence="13">Belongs to the methylthiotransferase family. MiaB subfamily.</text>
</comment>
<dbReference type="InterPro" id="IPR007197">
    <property type="entry name" value="rSAM"/>
</dbReference>
<dbReference type="FunFam" id="3.40.50.12160:FF:000003">
    <property type="entry name" value="CDK5 regulatory subunit-associated protein 1"/>
    <property type="match status" value="1"/>
</dbReference>
<dbReference type="InterPro" id="IPR020612">
    <property type="entry name" value="Methylthiotransferase_CS"/>
</dbReference>
<comment type="cofactor">
    <cofactor evidence="13">
        <name>[4Fe-4S] cluster</name>
        <dbReference type="ChEBI" id="CHEBI:49883"/>
    </cofactor>
    <text evidence="13">Binds 2 [4Fe-4S] clusters. One cluster is coordinated with 3 cysteines and an exchangeable S-adenosyl-L-methionine.</text>
</comment>
<dbReference type="GO" id="GO:0051539">
    <property type="term" value="F:4 iron, 4 sulfur cluster binding"/>
    <property type="evidence" value="ECO:0007669"/>
    <property type="project" value="UniProtKB-UniRule"/>
</dbReference>
<dbReference type="InterPro" id="IPR023404">
    <property type="entry name" value="rSAM_horseshoe"/>
</dbReference>
<comment type="subcellular location">
    <subcellularLocation>
        <location evidence="13">Cytoplasm</location>
    </subcellularLocation>
</comment>
<keyword evidence="3 13" id="KW-0808">Transferase</keyword>
<dbReference type="GO" id="GO:0005829">
    <property type="term" value="C:cytosol"/>
    <property type="evidence" value="ECO:0007669"/>
    <property type="project" value="TreeGrafter"/>
</dbReference>
<dbReference type="SFLD" id="SFLDG01061">
    <property type="entry name" value="methylthiotransferase"/>
    <property type="match status" value="1"/>
</dbReference>
<dbReference type="OrthoDB" id="9805215at2"/>
<dbReference type="CDD" id="cd01335">
    <property type="entry name" value="Radical_SAM"/>
    <property type="match status" value="1"/>
</dbReference>
<dbReference type="Pfam" id="PF04055">
    <property type="entry name" value="Radical_SAM"/>
    <property type="match status" value="1"/>
</dbReference>
<dbReference type="PANTHER" id="PTHR43020">
    <property type="entry name" value="CDK5 REGULATORY SUBUNIT-ASSOCIATED PROTEIN 1"/>
    <property type="match status" value="1"/>
</dbReference>
<evidence type="ECO:0000256" key="4">
    <source>
        <dbReference type="ARBA" id="ARBA00022691"/>
    </source>
</evidence>
<feature type="binding site" evidence="13">
    <location>
        <position position="195"/>
    </location>
    <ligand>
        <name>[4Fe-4S] cluster</name>
        <dbReference type="ChEBI" id="CHEBI:49883"/>
        <label>2</label>
        <note>4Fe-4S-S-AdoMet</note>
    </ligand>
</feature>
<dbReference type="InterPro" id="IPR058240">
    <property type="entry name" value="rSAM_sf"/>
</dbReference>
<comment type="subunit">
    <text evidence="13">Monomer.</text>
</comment>
<evidence type="ECO:0000313" key="17">
    <source>
        <dbReference type="EMBL" id="EGC02248.1"/>
    </source>
</evidence>
<feature type="domain" description="MTTase N-terminal" evidence="15">
    <location>
        <begin position="33"/>
        <end position="151"/>
    </location>
</feature>
<dbReference type="PROSITE" id="PS51918">
    <property type="entry name" value="RADICAL_SAM"/>
    <property type="match status" value="1"/>
</dbReference>
<dbReference type="InterPro" id="IPR013848">
    <property type="entry name" value="Methylthiotransferase_N"/>
</dbReference>
<dbReference type="NCBIfam" id="TIGR01574">
    <property type="entry name" value="miaB-methiolase"/>
    <property type="match status" value="1"/>
</dbReference>
<dbReference type="eggNOG" id="COG0621">
    <property type="taxonomic scope" value="Bacteria"/>
</dbReference>
<dbReference type="Pfam" id="PF00919">
    <property type="entry name" value="UPF0004"/>
    <property type="match status" value="1"/>
</dbReference>
<dbReference type="Pfam" id="PF01938">
    <property type="entry name" value="TRAM"/>
    <property type="match status" value="1"/>
</dbReference>
<dbReference type="AlphaFoldDB" id="E9SEM1"/>
<feature type="binding site" evidence="13">
    <location>
        <position position="192"/>
    </location>
    <ligand>
        <name>[4Fe-4S] cluster</name>
        <dbReference type="ChEBI" id="CHEBI:49883"/>
        <label>2</label>
        <note>4Fe-4S-S-AdoMet</note>
    </ligand>
</feature>
<accession>E9SEM1</accession>
<feature type="binding site" evidence="13">
    <location>
        <position position="188"/>
    </location>
    <ligand>
        <name>[4Fe-4S] cluster</name>
        <dbReference type="ChEBI" id="CHEBI:49883"/>
        <label>2</label>
        <note>4Fe-4S-S-AdoMet</note>
    </ligand>
</feature>
<keyword evidence="13" id="KW-0819">tRNA processing</keyword>
<dbReference type="RefSeq" id="WP_002851213.1">
    <property type="nucleotide sequence ID" value="NZ_ADKM02000100.1"/>
</dbReference>
<dbReference type="Proteomes" id="UP000004259">
    <property type="component" value="Unassembled WGS sequence"/>
</dbReference>
<feature type="domain" description="TRAM" evidence="14">
    <location>
        <begin position="401"/>
        <end position="464"/>
    </location>
</feature>
<dbReference type="GO" id="GO:0035597">
    <property type="term" value="F:tRNA-2-methylthio-N(6)-dimethylallyladenosine(37) synthase activity"/>
    <property type="evidence" value="ECO:0007669"/>
    <property type="project" value="UniProtKB-EC"/>
</dbReference>
<evidence type="ECO:0000256" key="13">
    <source>
        <dbReference type="HAMAP-Rule" id="MF_01864"/>
    </source>
</evidence>
<dbReference type="EMBL" id="ADKM02000100">
    <property type="protein sequence ID" value="EGC02248.1"/>
    <property type="molecule type" value="Genomic_DNA"/>
</dbReference>
<feature type="binding site" evidence="13">
    <location>
        <position position="78"/>
    </location>
    <ligand>
        <name>[4Fe-4S] cluster</name>
        <dbReference type="ChEBI" id="CHEBI:49883"/>
        <label>1</label>
    </ligand>
</feature>
<dbReference type="PROSITE" id="PS01278">
    <property type="entry name" value="MTTASE_RADICAL"/>
    <property type="match status" value="1"/>
</dbReference>
<dbReference type="STRING" id="246199.CUS_5780"/>
<dbReference type="SFLD" id="SFLDS00029">
    <property type="entry name" value="Radical_SAM"/>
    <property type="match status" value="1"/>
</dbReference>
<dbReference type="HAMAP" id="MF_01864">
    <property type="entry name" value="tRNA_metthiotr_MiaB"/>
    <property type="match status" value="1"/>
</dbReference>
<evidence type="ECO:0000256" key="10">
    <source>
        <dbReference type="ARBA" id="ARBA00068570"/>
    </source>
</evidence>
<dbReference type="SMART" id="SM00729">
    <property type="entry name" value="Elp3"/>
    <property type="match status" value="1"/>
</dbReference>
<dbReference type="InterPro" id="IPR038135">
    <property type="entry name" value="Methylthiotransferase_N_sf"/>
</dbReference>
<evidence type="ECO:0000313" key="18">
    <source>
        <dbReference type="Proteomes" id="UP000004259"/>
    </source>
</evidence>
<evidence type="ECO:0000256" key="2">
    <source>
        <dbReference type="ARBA" id="ARBA00022485"/>
    </source>
</evidence>
<protein>
    <recommendedName>
        <fullName evidence="10 13">tRNA-2-methylthio-N(6)-dimethylallyladenosine synthase</fullName>
        <ecNumber evidence="8 13">2.8.4.3</ecNumber>
    </recommendedName>
    <alternativeName>
        <fullName evidence="12 13">(Dimethylallyl)adenosine tRNA methylthiotransferase MiaB</fullName>
    </alternativeName>
    <alternativeName>
        <fullName evidence="11 13">tRNA-i(6)A37 methylthiotransferase</fullName>
    </alternativeName>
</protein>
<dbReference type="PROSITE" id="PS51449">
    <property type="entry name" value="MTTASE_N"/>
    <property type="match status" value="1"/>
</dbReference>
<evidence type="ECO:0000256" key="3">
    <source>
        <dbReference type="ARBA" id="ARBA00022679"/>
    </source>
</evidence>
<proteinExistence type="inferred from homology"/>
<evidence type="ECO:0000256" key="12">
    <source>
        <dbReference type="ARBA" id="ARBA00081141"/>
    </source>
</evidence>
<dbReference type="InterPro" id="IPR006638">
    <property type="entry name" value="Elp3/MiaA/NifB-like_rSAM"/>
</dbReference>
<dbReference type="FunFam" id="3.80.30.20:FF:000001">
    <property type="entry name" value="tRNA-2-methylthio-N(6)-dimethylallyladenosine synthase 2"/>
    <property type="match status" value="1"/>
</dbReference>
<evidence type="ECO:0000256" key="7">
    <source>
        <dbReference type="ARBA" id="ARBA00023014"/>
    </source>
</evidence>
<dbReference type="GO" id="GO:0046872">
    <property type="term" value="F:metal ion binding"/>
    <property type="evidence" value="ECO:0007669"/>
    <property type="project" value="UniProtKB-KW"/>
</dbReference>
<evidence type="ECO:0000256" key="6">
    <source>
        <dbReference type="ARBA" id="ARBA00023004"/>
    </source>
</evidence>
<dbReference type="InterPro" id="IPR005839">
    <property type="entry name" value="Methylthiotransferase"/>
</dbReference>